<dbReference type="HOGENOM" id="CLU_3107249_0_0_1"/>
<reference evidence="2" key="2">
    <citation type="submission" date="2015-01" db="EMBL/GenBank/DDBJ databases">
        <title>Evolutionary Origins and Diversification of the Mycorrhizal Mutualists.</title>
        <authorList>
            <consortium name="DOE Joint Genome Institute"/>
            <consortium name="Mycorrhizal Genomics Consortium"/>
            <person name="Kohler A."/>
            <person name="Kuo A."/>
            <person name="Nagy L.G."/>
            <person name="Floudas D."/>
            <person name="Copeland A."/>
            <person name="Barry K.W."/>
            <person name="Cichocki N."/>
            <person name="Veneault-Fourrey C."/>
            <person name="LaButti K."/>
            <person name="Lindquist E.A."/>
            <person name="Lipzen A."/>
            <person name="Lundell T."/>
            <person name="Morin E."/>
            <person name="Murat C."/>
            <person name="Riley R."/>
            <person name="Ohm R."/>
            <person name="Sun H."/>
            <person name="Tunlid A."/>
            <person name="Henrissat B."/>
            <person name="Grigoriev I.V."/>
            <person name="Hibbett D.S."/>
            <person name="Martin F."/>
        </authorList>
    </citation>
    <scope>NUCLEOTIDE SEQUENCE [LARGE SCALE GENOMIC DNA]</scope>
    <source>
        <strain evidence="2">441</strain>
    </source>
</reference>
<sequence>MLLASSVDAKRAFSPLYVDHLQHQIGSESFIAQVVTGACYTPLLPRPGRAY</sequence>
<gene>
    <name evidence="1" type="ORF">PISMIDRAFT_684236</name>
</gene>
<reference evidence="1 2" key="1">
    <citation type="submission" date="2014-04" db="EMBL/GenBank/DDBJ databases">
        <authorList>
            <consortium name="DOE Joint Genome Institute"/>
            <person name="Kuo A."/>
            <person name="Kohler A."/>
            <person name="Costa M.D."/>
            <person name="Nagy L.G."/>
            <person name="Floudas D."/>
            <person name="Copeland A."/>
            <person name="Barry K.W."/>
            <person name="Cichocki N."/>
            <person name="Veneault-Fourrey C."/>
            <person name="LaButti K."/>
            <person name="Lindquist E.A."/>
            <person name="Lipzen A."/>
            <person name="Lundell T."/>
            <person name="Morin E."/>
            <person name="Murat C."/>
            <person name="Sun H."/>
            <person name="Tunlid A."/>
            <person name="Henrissat B."/>
            <person name="Grigoriev I.V."/>
            <person name="Hibbett D.S."/>
            <person name="Martin F."/>
            <person name="Nordberg H.P."/>
            <person name="Cantor M.N."/>
            <person name="Hua S.X."/>
        </authorList>
    </citation>
    <scope>NUCLEOTIDE SEQUENCE [LARGE SCALE GENOMIC DNA]</scope>
    <source>
        <strain evidence="1 2">441</strain>
    </source>
</reference>
<name>A0A0C9Y0V7_9AGAM</name>
<organism evidence="1 2">
    <name type="scientific">Pisolithus microcarpus 441</name>
    <dbReference type="NCBI Taxonomy" id="765257"/>
    <lineage>
        <taxon>Eukaryota</taxon>
        <taxon>Fungi</taxon>
        <taxon>Dikarya</taxon>
        <taxon>Basidiomycota</taxon>
        <taxon>Agaricomycotina</taxon>
        <taxon>Agaricomycetes</taxon>
        <taxon>Agaricomycetidae</taxon>
        <taxon>Boletales</taxon>
        <taxon>Sclerodermatineae</taxon>
        <taxon>Pisolithaceae</taxon>
        <taxon>Pisolithus</taxon>
    </lineage>
</organism>
<dbReference type="EMBL" id="KN833807">
    <property type="protein sequence ID" value="KIK18350.1"/>
    <property type="molecule type" value="Genomic_DNA"/>
</dbReference>
<dbReference type="OrthoDB" id="3139052at2759"/>
<dbReference type="Proteomes" id="UP000054018">
    <property type="component" value="Unassembled WGS sequence"/>
</dbReference>
<protein>
    <submittedName>
        <fullName evidence="1">Uncharacterized protein</fullName>
    </submittedName>
</protein>
<keyword evidence="2" id="KW-1185">Reference proteome</keyword>
<dbReference type="AlphaFoldDB" id="A0A0C9Y0V7"/>
<proteinExistence type="predicted"/>
<accession>A0A0C9Y0V7</accession>
<evidence type="ECO:0000313" key="2">
    <source>
        <dbReference type="Proteomes" id="UP000054018"/>
    </source>
</evidence>
<evidence type="ECO:0000313" key="1">
    <source>
        <dbReference type="EMBL" id="KIK18350.1"/>
    </source>
</evidence>